<proteinExistence type="predicted"/>
<dbReference type="Gene3D" id="2.60.120.380">
    <property type="match status" value="1"/>
</dbReference>
<dbReference type="EMBL" id="JASJOT010000030">
    <property type="protein sequence ID" value="MDJ1497234.1"/>
    <property type="molecule type" value="Genomic_DNA"/>
</dbReference>
<dbReference type="Pfam" id="PF13573">
    <property type="entry name" value="SprB"/>
    <property type="match status" value="3"/>
</dbReference>
<name>A0ABT7CU00_9BACT</name>
<dbReference type="InterPro" id="IPR013783">
    <property type="entry name" value="Ig-like_fold"/>
</dbReference>
<reference evidence="1 2" key="1">
    <citation type="submission" date="2023-05" db="EMBL/GenBank/DDBJ databases">
        <authorList>
            <person name="Zhang X."/>
        </authorList>
    </citation>
    <scope>NUCLEOTIDE SEQUENCE [LARGE SCALE GENOMIC DNA]</scope>
    <source>
        <strain evidence="1 2">DM2B3-1</strain>
    </source>
</reference>
<dbReference type="Proteomes" id="UP001228581">
    <property type="component" value="Unassembled WGS sequence"/>
</dbReference>
<accession>A0ABT7CU00</accession>
<dbReference type="Gene3D" id="2.60.40.740">
    <property type="match status" value="2"/>
</dbReference>
<keyword evidence="2" id="KW-1185">Reference proteome</keyword>
<dbReference type="InterPro" id="IPR025667">
    <property type="entry name" value="SprB_repeat"/>
</dbReference>
<dbReference type="NCBIfam" id="TIGR04183">
    <property type="entry name" value="Por_Secre_tail"/>
    <property type="match status" value="1"/>
</dbReference>
<dbReference type="InterPro" id="IPR026444">
    <property type="entry name" value="Secre_tail"/>
</dbReference>
<protein>
    <submittedName>
        <fullName evidence="1">T9SS type A sorting domain-containing protein</fullName>
    </submittedName>
</protein>
<gene>
    <name evidence="1" type="ORF">QNI19_30125</name>
</gene>
<evidence type="ECO:0000313" key="2">
    <source>
        <dbReference type="Proteomes" id="UP001228581"/>
    </source>
</evidence>
<organism evidence="1 2">
    <name type="scientific">Xanthocytophaga flava</name>
    <dbReference type="NCBI Taxonomy" id="3048013"/>
    <lineage>
        <taxon>Bacteria</taxon>
        <taxon>Pseudomonadati</taxon>
        <taxon>Bacteroidota</taxon>
        <taxon>Cytophagia</taxon>
        <taxon>Cytophagales</taxon>
        <taxon>Rhodocytophagaceae</taxon>
        <taxon>Xanthocytophaga</taxon>
    </lineage>
</organism>
<dbReference type="Gene3D" id="2.60.40.10">
    <property type="entry name" value="Immunoglobulins"/>
    <property type="match status" value="1"/>
</dbReference>
<sequence>MRRIVLWALAFVWVTSLYAQDVEIGEYAMDFTIKISGSNYDDRCTNRFDVYTTYNNGSAATSPIWMENVLPLTSPYRTIFKSIPVAANKRLTTLRIYGERQWHNLFDCKGVSGNSSNAISYTACYRRTFTNIIPEWNSELELYIHPKAINLYYFDRTGQKQTYGDKLLLPQAHRIQIKATQGFPDAVYGWQYQIGNGTWQNFPANLYSNNILTFSGNDLPAIDFVNDVLLQSKNVKVRIDYGCGNYSTVMTLIPLLSAPEIVSVESTPPSCSYTTDGKLTVVFNRSLYANETITFSLDGMQRGPLNIDQLSADNKVTIQDLESLTDQRLTLNGSFNGRPTYAEDPIVHTKLVTVPVRKTITFTATEAAAHCFSGEDGVIAITALGGTGNYTAFLLQNGQVIQTITLTESFGNSFYQLKAGTYTIKVQDSNGCDPQNGSGQVIMYERMIAEPAERVAITVEENVEPLGYGLKNGHITIRAQGGTMPYTFYWTDSDGNPLTADATQTEGNSQVSTLSNLGKGTYYVRVQDTNYALASPQTETNQSGCYQTVTIQVDEPPLLKVSITEQHFVSCNGYSDGELVAQATGGRPYTSNQTYYPYQYEWFVVDNNSLTAFGESDSMALERPTAVYRVRVTDRNGIIAWSSDFHLVQPDVLKINFTASELLCNGDANGIATAIPQGGTPPYRYAWSTEQATSTIKDLTDGWYSVVVTDSRGCTAIGQTQITVPDGLKVDASVVQPTCFSDHNGSISLMVTGGKVPYQYQWKHGVQTASAQNLGQGEYEVKVTDANGCFLIKSYSLLQPDLLPVKLGPDRVLCKDQILELNGTINDPNARYQWMKDGVSFANTATVQLIAAGTYTLIVTDSKGCTNEDTIKISRDDTEIAADFVVATRVPKGERVHISNISYPAPDRIEWIVPSGTEILDQQQPYLEIQFDQFGEYQIGLRSFKGACEKIVYKTVRAVDKSELTDYQTPDEPYIKQFMVSPNPSNGKFTATVELKEKADFKLVLYSSQGQVIAQKDIRNQSFSETVFEEAPAIQTGIYLLQLVTPQALATFKIISK</sequence>
<evidence type="ECO:0000313" key="1">
    <source>
        <dbReference type="EMBL" id="MDJ1497234.1"/>
    </source>
</evidence>
<comment type="caution">
    <text evidence="1">The sequence shown here is derived from an EMBL/GenBank/DDBJ whole genome shotgun (WGS) entry which is preliminary data.</text>
</comment>
<dbReference type="RefSeq" id="WP_314002655.1">
    <property type="nucleotide sequence ID" value="NZ_JASJOT010000030.1"/>
</dbReference>